<keyword evidence="1" id="KW-0472">Membrane</keyword>
<evidence type="ECO:0000313" key="3">
    <source>
        <dbReference type="Proteomes" id="UP000199420"/>
    </source>
</evidence>
<keyword evidence="1" id="KW-0812">Transmembrane</keyword>
<feature type="transmembrane region" description="Helical" evidence="1">
    <location>
        <begin position="292"/>
        <end position="319"/>
    </location>
</feature>
<name>A0A1H6S5K0_9GAMM</name>
<dbReference type="AlphaFoldDB" id="A0A1H6S5K0"/>
<dbReference type="STRING" id="529704.SAMN02927913_1184"/>
<dbReference type="InterPro" id="IPR022134">
    <property type="entry name" value="DUF3667"/>
</dbReference>
<keyword evidence="1" id="KW-1133">Transmembrane helix</keyword>
<feature type="transmembrane region" description="Helical" evidence="1">
    <location>
        <begin position="254"/>
        <end position="280"/>
    </location>
</feature>
<dbReference type="OrthoDB" id="9111327at2"/>
<accession>A0A1H6S5K0</accession>
<evidence type="ECO:0008006" key="4">
    <source>
        <dbReference type="Google" id="ProtNLM"/>
    </source>
</evidence>
<proteinExistence type="predicted"/>
<gene>
    <name evidence="2" type="ORF">SAMN04487997_1269</name>
</gene>
<dbReference type="RefSeq" id="WP_091334813.1">
    <property type="nucleotide sequence ID" value="NZ_FNYC01000002.1"/>
</dbReference>
<organism evidence="2 3">
    <name type="scientific">Frateuria terrea</name>
    <dbReference type="NCBI Taxonomy" id="529704"/>
    <lineage>
        <taxon>Bacteria</taxon>
        <taxon>Pseudomonadati</taxon>
        <taxon>Pseudomonadota</taxon>
        <taxon>Gammaproteobacteria</taxon>
        <taxon>Lysobacterales</taxon>
        <taxon>Rhodanobacteraceae</taxon>
        <taxon>Frateuria</taxon>
    </lineage>
</organism>
<dbReference type="Pfam" id="PF12412">
    <property type="entry name" value="DUF3667"/>
    <property type="match status" value="1"/>
</dbReference>
<keyword evidence="3" id="KW-1185">Reference proteome</keyword>
<dbReference type="Proteomes" id="UP000199420">
    <property type="component" value="Unassembled WGS sequence"/>
</dbReference>
<feature type="transmembrane region" description="Helical" evidence="1">
    <location>
        <begin position="88"/>
        <end position="108"/>
    </location>
</feature>
<dbReference type="EMBL" id="FNYC01000002">
    <property type="protein sequence ID" value="SEI63418.1"/>
    <property type="molecule type" value="Genomic_DNA"/>
</dbReference>
<evidence type="ECO:0000256" key="1">
    <source>
        <dbReference type="SAM" id="Phobius"/>
    </source>
</evidence>
<feature type="transmembrane region" description="Helical" evidence="1">
    <location>
        <begin position="325"/>
        <end position="347"/>
    </location>
</feature>
<feature type="transmembrane region" description="Helical" evidence="1">
    <location>
        <begin position="368"/>
        <end position="388"/>
    </location>
</feature>
<reference evidence="2 3" key="1">
    <citation type="submission" date="2016-10" db="EMBL/GenBank/DDBJ databases">
        <authorList>
            <person name="de Groot N.N."/>
        </authorList>
    </citation>
    <scope>NUCLEOTIDE SEQUENCE [LARGE SCALE GENOMIC DNA]</scope>
    <source>
        <strain evidence="2 3">DSM 26515</strain>
    </source>
</reference>
<evidence type="ECO:0000313" key="2">
    <source>
        <dbReference type="EMBL" id="SEI63418.1"/>
    </source>
</evidence>
<sequence>MNELTEAGTLHCANCGTPLGGEFCHHCGQSVHSVLKPVHHMLEDGMDMFLHVDGRIFHTLPPLLSKPGFLTLEYFSGRRQRYVAPFRLMFVLCLLAFFAFHLAVDVVMNKRVAESGRTGSGQNTFAEARTAQEVQARLAKSQGELEATRKTMPTVALPGIDAAENQLREQANKRLAELGKAPARASSAAARDAGGLDRPVHLTSKMDHQIVHVAWLPQFMNERLDLYVHRMLTNIKEAFGDENPEARQLARERLITGVFAVLPQAMVVMIPIFALLLKLFYVFKRRLYMEHLIVALHSHAFLFLALLLVAVLGMLSTWLRPHAAWTGYVFGYLQGAVFLWMPTYLLLMQKRIYRQGWAMTVIKYWFIGWCYFWLLSSVLGLAVVLGAGH</sequence>
<protein>
    <recommendedName>
        <fullName evidence="4">DUF3667 domain-containing protein</fullName>
    </recommendedName>
</protein>